<accession>A0A2P2JR92</accession>
<dbReference type="AlphaFoldDB" id="A0A2P2JR92"/>
<name>A0A2P2JR92_RHIMU</name>
<organism evidence="1">
    <name type="scientific">Rhizophora mucronata</name>
    <name type="common">Asiatic mangrove</name>
    <dbReference type="NCBI Taxonomy" id="61149"/>
    <lineage>
        <taxon>Eukaryota</taxon>
        <taxon>Viridiplantae</taxon>
        <taxon>Streptophyta</taxon>
        <taxon>Embryophyta</taxon>
        <taxon>Tracheophyta</taxon>
        <taxon>Spermatophyta</taxon>
        <taxon>Magnoliopsida</taxon>
        <taxon>eudicotyledons</taxon>
        <taxon>Gunneridae</taxon>
        <taxon>Pentapetalae</taxon>
        <taxon>rosids</taxon>
        <taxon>fabids</taxon>
        <taxon>Malpighiales</taxon>
        <taxon>Rhizophoraceae</taxon>
        <taxon>Rhizophora</taxon>
    </lineage>
</organism>
<evidence type="ECO:0000313" key="1">
    <source>
        <dbReference type="EMBL" id="MBW95982.1"/>
    </source>
</evidence>
<dbReference type="EMBL" id="GGEC01015499">
    <property type="protein sequence ID" value="MBW95982.1"/>
    <property type="molecule type" value="Transcribed_RNA"/>
</dbReference>
<proteinExistence type="predicted"/>
<protein>
    <submittedName>
        <fullName evidence="1">Uncharacterized protein</fullName>
    </submittedName>
</protein>
<sequence>MLATFKYMKHILRLNENMITKNTYIR</sequence>
<reference evidence="1" key="1">
    <citation type="submission" date="2018-02" db="EMBL/GenBank/DDBJ databases">
        <title>Rhizophora mucronata_Transcriptome.</title>
        <authorList>
            <person name="Meera S.P."/>
            <person name="Sreeshan A."/>
            <person name="Augustine A."/>
        </authorList>
    </citation>
    <scope>NUCLEOTIDE SEQUENCE</scope>
    <source>
        <tissue evidence="1">Leaf</tissue>
    </source>
</reference>